<reference evidence="2 3" key="1">
    <citation type="submission" date="2024-01" db="EMBL/GenBank/DDBJ databases">
        <authorList>
            <person name="Allen C."/>
            <person name="Tagirdzhanova G."/>
        </authorList>
    </citation>
    <scope>NUCLEOTIDE SEQUENCE [LARGE SCALE GENOMIC DNA]</scope>
</reference>
<dbReference type="Proteomes" id="UP001642406">
    <property type="component" value="Unassembled WGS sequence"/>
</dbReference>
<proteinExistence type="predicted"/>
<gene>
    <name evidence="2" type="ORF">SBRCBS47491_003025</name>
</gene>
<feature type="region of interest" description="Disordered" evidence="1">
    <location>
        <begin position="1"/>
        <end position="72"/>
    </location>
</feature>
<evidence type="ECO:0000313" key="3">
    <source>
        <dbReference type="Proteomes" id="UP001642406"/>
    </source>
</evidence>
<organism evidence="2 3">
    <name type="scientific">Sporothrix bragantina</name>
    <dbReference type="NCBI Taxonomy" id="671064"/>
    <lineage>
        <taxon>Eukaryota</taxon>
        <taxon>Fungi</taxon>
        <taxon>Dikarya</taxon>
        <taxon>Ascomycota</taxon>
        <taxon>Pezizomycotina</taxon>
        <taxon>Sordariomycetes</taxon>
        <taxon>Sordariomycetidae</taxon>
        <taxon>Ophiostomatales</taxon>
        <taxon>Ophiostomataceae</taxon>
        <taxon>Sporothrix</taxon>
    </lineage>
</organism>
<comment type="caution">
    <text evidence="2">The sequence shown here is derived from an EMBL/GenBank/DDBJ whole genome shotgun (WGS) entry which is preliminary data.</text>
</comment>
<sequence length="411" mass="44929">MTSLAPSMASGEKHHRFSFLHKLRSKNSEETLASSTTDAPPKYTGKQLEKEITRNSSSSDGDGTDGDVFDDTTSTLPAYDTLSTAEGASSSLSSNSLINFHHTLQLQLDTVGKDNYSAMAVNAKADPTCIYLVHNNSPLYEEQPAMLSLRRKRNSNSCTLVTGPNYGHLIGRRGQLGVDEITIGTTVYRIGPGRSPRVALFNVDQQVHQQLPELVVASDKEPAGTPAWDHYEIVSKSIFNRVQTLRTRLGTYEWRYATRTERKAVSQELIEEASRSGAGTLLTPKEITKKHSVNNLMVLERVTEVYGSMYQGGGGQSTSVGKPREVRVPVARLIRSKALRTPGSSSNSAGNGGRLQMDLSEWMTPSADGDNKPSETDREMAIAMIVSSCMMMLKREVDRRVGQEVAVLASA</sequence>
<dbReference type="EMBL" id="CAWUHC010000019">
    <property type="protein sequence ID" value="CAK7217035.1"/>
    <property type="molecule type" value="Genomic_DNA"/>
</dbReference>
<evidence type="ECO:0000256" key="1">
    <source>
        <dbReference type="SAM" id="MobiDB-lite"/>
    </source>
</evidence>
<accession>A0ABP0BC19</accession>
<keyword evidence="3" id="KW-1185">Reference proteome</keyword>
<evidence type="ECO:0000313" key="2">
    <source>
        <dbReference type="EMBL" id="CAK7217035.1"/>
    </source>
</evidence>
<feature type="compositionally biased region" description="Basic residues" evidence="1">
    <location>
        <begin position="13"/>
        <end position="25"/>
    </location>
</feature>
<protein>
    <submittedName>
        <fullName evidence="2">Uncharacterized protein</fullName>
    </submittedName>
</protein>
<name>A0ABP0BC19_9PEZI</name>